<keyword evidence="2" id="KW-1185">Reference proteome</keyword>
<protein>
    <submittedName>
        <fullName evidence="1">Esterase</fullName>
    </submittedName>
</protein>
<dbReference type="EMBL" id="JACOOO010000001">
    <property type="protein sequence ID" value="MBC5627607.1"/>
    <property type="molecule type" value="Genomic_DNA"/>
</dbReference>
<organism evidence="1 2">
    <name type="scientific">Clostridium hominis</name>
    <dbReference type="NCBI Taxonomy" id="2763036"/>
    <lineage>
        <taxon>Bacteria</taxon>
        <taxon>Bacillati</taxon>
        <taxon>Bacillota</taxon>
        <taxon>Clostridia</taxon>
        <taxon>Eubacteriales</taxon>
        <taxon>Clostridiaceae</taxon>
        <taxon>Clostridium</taxon>
    </lineage>
</organism>
<reference evidence="1 2" key="1">
    <citation type="submission" date="2020-08" db="EMBL/GenBank/DDBJ databases">
        <title>Genome public.</title>
        <authorList>
            <person name="Liu C."/>
            <person name="Sun Q."/>
        </authorList>
    </citation>
    <scope>NUCLEOTIDE SEQUENCE [LARGE SCALE GENOMIC DNA]</scope>
    <source>
        <strain evidence="1 2">NSJ-6</strain>
    </source>
</reference>
<dbReference type="RefSeq" id="WP_186859154.1">
    <property type="nucleotide sequence ID" value="NZ_JACOOO010000001.1"/>
</dbReference>
<dbReference type="Proteomes" id="UP000596929">
    <property type="component" value="Unassembled WGS sequence"/>
</dbReference>
<proteinExistence type="predicted"/>
<accession>A0ABR7D8G5</accession>
<evidence type="ECO:0000313" key="2">
    <source>
        <dbReference type="Proteomes" id="UP000596929"/>
    </source>
</evidence>
<name>A0ABR7D8G5_9CLOT</name>
<comment type="caution">
    <text evidence="1">The sequence shown here is derived from an EMBL/GenBank/DDBJ whole genome shotgun (WGS) entry which is preliminary data.</text>
</comment>
<gene>
    <name evidence="1" type="ORF">H8S20_01725</name>
</gene>
<evidence type="ECO:0000313" key="1">
    <source>
        <dbReference type="EMBL" id="MBC5627607.1"/>
    </source>
</evidence>
<sequence length="138" mass="15637">MAVTSLEDLKKLSEGQEVELIGWDEKPFICKLKRPSLLGMVATGEIDNPLLNAAYILFHGPTSPKDVVSMKEKNEILNRVAKLAMVEPTYDQVKEVGLELTDMQLMDIFNFTQNGVQALISFRTKQQDIENNKNKRKI</sequence>